<dbReference type="Proteomes" id="UP000308530">
    <property type="component" value="Plasmid pPRADMK78_01"/>
</dbReference>
<evidence type="ECO:0000313" key="2">
    <source>
        <dbReference type="Proteomes" id="UP000308530"/>
    </source>
</evidence>
<reference evidence="1 2" key="1">
    <citation type="submission" date="2020-06" db="EMBL/GenBank/DDBJ databases">
        <title>Genome sequence of Rhizobium sp strain ADMK78.</title>
        <authorList>
            <person name="Rahi P."/>
        </authorList>
    </citation>
    <scope>NUCLEOTIDE SEQUENCE [LARGE SCALE GENOMIC DNA]</scope>
    <source>
        <strain evidence="1 2">ADMK78</strain>
        <plasmid evidence="1 2">pPRADMK78_01</plasmid>
    </source>
</reference>
<keyword evidence="1" id="KW-0614">Plasmid</keyword>
<evidence type="ECO:0008006" key="3">
    <source>
        <dbReference type="Google" id="ProtNLM"/>
    </source>
</evidence>
<protein>
    <recommendedName>
        <fullName evidence="3">BON domain-containing protein</fullName>
    </recommendedName>
</protein>
<proteinExistence type="predicted"/>
<sequence length="100" mass="11175">MPITSGLKVEQHVSREGMVSIGGNTKSVSDETRSQLVEDASLYVDVRIFESGTLIAGHRVLQGHKRRFVHQDHRGPVQRQHWPETRQGSHVAKLSIAIVL</sequence>
<gene>
    <name evidence="1" type="ORF">FE840_018255</name>
</gene>
<dbReference type="EMBL" id="CP058351">
    <property type="protein sequence ID" value="QLF71598.1"/>
    <property type="molecule type" value="Genomic_DNA"/>
</dbReference>
<name>A0ABX6QSR7_9HYPH</name>
<accession>A0ABX6QSR7</accession>
<dbReference type="RefSeq" id="WP_138287418.1">
    <property type="nucleotide sequence ID" value="NZ_CP058351.1"/>
</dbReference>
<evidence type="ECO:0000313" key="1">
    <source>
        <dbReference type="EMBL" id="QLF71598.1"/>
    </source>
</evidence>
<organism evidence="1 2">
    <name type="scientific">Peteryoungia desertarenae</name>
    <dbReference type="NCBI Taxonomy" id="1813451"/>
    <lineage>
        <taxon>Bacteria</taxon>
        <taxon>Pseudomonadati</taxon>
        <taxon>Pseudomonadota</taxon>
        <taxon>Alphaproteobacteria</taxon>
        <taxon>Hyphomicrobiales</taxon>
        <taxon>Rhizobiaceae</taxon>
        <taxon>Peteryoungia</taxon>
    </lineage>
</organism>
<geneLocation type="plasmid" evidence="1 2">
    <name>pPRADMK78_01</name>
</geneLocation>
<keyword evidence="2" id="KW-1185">Reference proteome</keyword>